<dbReference type="EC" id="2.7.4.8" evidence="2"/>
<dbReference type="FunFam" id="3.40.50.300:FF:000776">
    <property type="entry name" value="Guanylate kinase 2"/>
    <property type="match status" value="1"/>
</dbReference>
<sequence length="241" mass="26566">MASFFHALCCSTQYQDYTTAERLITFFSHNISTFAHALRQAMNRPLVICGPSGTGKSTLLNRLFAQYPERFGFSVSHTTRKPRAGEVDKVNYNFVTMEQFENLIEEGAFVENAMFSGNRYGTTAAAVAAVAEKNRRCILDIDTQGVKLIKANHPHLNPVFLFLAPPSISELAKRLAGRGTETEESVNARLSAAKSEIKYAVEGGHDIIIVNDNVDRAYGLLEKVALGETVEGDKLPVYEGL</sequence>
<feature type="domain" description="Guanylate kinase-like" evidence="9">
    <location>
        <begin position="43"/>
        <end position="226"/>
    </location>
</feature>
<proteinExistence type="inferred from homology"/>
<dbReference type="InterPro" id="IPR017665">
    <property type="entry name" value="Guanylate_kinase"/>
</dbReference>
<dbReference type="InterPro" id="IPR008144">
    <property type="entry name" value="Guanylate_kin-like_dom"/>
</dbReference>
<dbReference type="InterPro" id="IPR027417">
    <property type="entry name" value="P-loop_NTPase"/>
</dbReference>
<evidence type="ECO:0000256" key="3">
    <source>
        <dbReference type="ARBA" id="ARBA00016296"/>
    </source>
</evidence>
<evidence type="ECO:0000313" key="11">
    <source>
        <dbReference type="Proteomes" id="UP000620104"/>
    </source>
</evidence>
<evidence type="ECO:0000259" key="9">
    <source>
        <dbReference type="PROSITE" id="PS50052"/>
    </source>
</evidence>
<keyword evidence="5" id="KW-0547">Nucleotide-binding</keyword>
<dbReference type="AlphaFoldDB" id="A0A8H3YHU9"/>
<dbReference type="FunFam" id="3.30.63.10:FF:000002">
    <property type="entry name" value="Guanylate kinase 1"/>
    <property type="match status" value="1"/>
</dbReference>
<dbReference type="InterPro" id="IPR008145">
    <property type="entry name" value="GK/Ca_channel_bsu"/>
</dbReference>
<organism evidence="10 11">
    <name type="scientific">Naganishia liquefaciens</name>
    <dbReference type="NCBI Taxonomy" id="104408"/>
    <lineage>
        <taxon>Eukaryota</taxon>
        <taxon>Fungi</taxon>
        <taxon>Dikarya</taxon>
        <taxon>Basidiomycota</taxon>
        <taxon>Agaricomycotina</taxon>
        <taxon>Tremellomycetes</taxon>
        <taxon>Filobasidiales</taxon>
        <taxon>Filobasidiaceae</taxon>
        <taxon>Naganishia</taxon>
    </lineage>
</organism>
<protein>
    <recommendedName>
        <fullName evidence="3">Guanylate kinase</fullName>
        <ecNumber evidence="2">2.7.4.8</ecNumber>
    </recommendedName>
    <alternativeName>
        <fullName evidence="8">GMP kinase</fullName>
    </alternativeName>
</protein>
<evidence type="ECO:0000256" key="8">
    <source>
        <dbReference type="ARBA" id="ARBA00030128"/>
    </source>
</evidence>
<keyword evidence="6" id="KW-0418">Kinase</keyword>
<dbReference type="Gene3D" id="3.30.63.10">
    <property type="entry name" value="Guanylate Kinase phosphate binding domain"/>
    <property type="match status" value="1"/>
</dbReference>
<dbReference type="EMBL" id="BLZA01000049">
    <property type="protein sequence ID" value="GHJ89723.1"/>
    <property type="molecule type" value="Genomic_DNA"/>
</dbReference>
<evidence type="ECO:0000313" key="10">
    <source>
        <dbReference type="EMBL" id="GHJ89723.1"/>
    </source>
</evidence>
<dbReference type="GO" id="GO:0005829">
    <property type="term" value="C:cytosol"/>
    <property type="evidence" value="ECO:0007669"/>
    <property type="project" value="TreeGrafter"/>
</dbReference>
<dbReference type="PANTHER" id="PTHR23117">
    <property type="entry name" value="GUANYLATE KINASE-RELATED"/>
    <property type="match status" value="1"/>
</dbReference>
<dbReference type="OrthoDB" id="6334211at2759"/>
<comment type="caution">
    <text evidence="10">The sequence shown here is derived from an EMBL/GenBank/DDBJ whole genome shotgun (WGS) entry which is preliminary data.</text>
</comment>
<gene>
    <name evidence="10" type="ORF">NliqN6_6125</name>
</gene>
<dbReference type="SMART" id="SM00072">
    <property type="entry name" value="GuKc"/>
    <property type="match status" value="1"/>
</dbReference>
<evidence type="ECO:0000256" key="4">
    <source>
        <dbReference type="ARBA" id="ARBA00022679"/>
    </source>
</evidence>
<dbReference type="Gene3D" id="3.40.50.300">
    <property type="entry name" value="P-loop containing nucleotide triphosphate hydrolases"/>
    <property type="match status" value="1"/>
</dbReference>
<keyword evidence="11" id="KW-1185">Reference proteome</keyword>
<dbReference type="GO" id="GO:0004385">
    <property type="term" value="F:GMP kinase activity"/>
    <property type="evidence" value="ECO:0007669"/>
    <property type="project" value="UniProtKB-EC"/>
</dbReference>
<evidence type="ECO:0000256" key="2">
    <source>
        <dbReference type="ARBA" id="ARBA00012961"/>
    </source>
</evidence>
<dbReference type="CDD" id="cd00071">
    <property type="entry name" value="GMPK"/>
    <property type="match status" value="1"/>
</dbReference>
<keyword evidence="7" id="KW-0067">ATP-binding</keyword>
<dbReference type="PROSITE" id="PS50052">
    <property type="entry name" value="GUANYLATE_KINASE_2"/>
    <property type="match status" value="1"/>
</dbReference>
<dbReference type="NCBIfam" id="TIGR03263">
    <property type="entry name" value="guanyl_kin"/>
    <property type="match status" value="1"/>
</dbReference>
<keyword evidence="4" id="KW-0808">Transferase</keyword>
<name>A0A8H3YHU9_9TREE</name>
<evidence type="ECO:0000256" key="6">
    <source>
        <dbReference type="ARBA" id="ARBA00022777"/>
    </source>
</evidence>
<dbReference type="GO" id="GO:0005524">
    <property type="term" value="F:ATP binding"/>
    <property type="evidence" value="ECO:0007669"/>
    <property type="project" value="UniProtKB-KW"/>
</dbReference>
<dbReference type="SUPFAM" id="SSF52540">
    <property type="entry name" value="P-loop containing nucleoside triphosphate hydrolases"/>
    <property type="match status" value="1"/>
</dbReference>
<evidence type="ECO:0000256" key="7">
    <source>
        <dbReference type="ARBA" id="ARBA00022840"/>
    </source>
</evidence>
<evidence type="ECO:0000256" key="5">
    <source>
        <dbReference type="ARBA" id="ARBA00022741"/>
    </source>
</evidence>
<comment type="similarity">
    <text evidence="1">Belongs to the guanylate kinase family.</text>
</comment>
<dbReference type="Pfam" id="PF00625">
    <property type="entry name" value="Guanylate_kin"/>
    <property type="match status" value="1"/>
</dbReference>
<reference evidence="10" key="1">
    <citation type="submission" date="2020-07" db="EMBL/GenBank/DDBJ databases">
        <title>Draft Genome Sequence of a Deep-Sea Yeast, Naganishia (Cryptococcus) liquefaciens strain N6.</title>
        <authorList>
            <person name="Han Y.W."/>
            <person name="Kajitani R."/>
            <person name="Morimoto H."/>
            <person name="Parhat M."/>
            <person name="Tsubouchi H."/>
            <person name="Bakenova O."/>
            <person name="Ogata M."/>
            <person name="Argunhan B."/>
            <person name="Aoki R."/>
            <person name="Kajiwara S."/>
            <person name="Itoh T."/>
            <person name="Iwasaki H."/>
        </authorList>
    </citation>
    <scope>NUCLEOTIDE SEQUENCE</scope>
    <source>
        <strain evidence="10">N6</strain>
    </source>
</reference>
<dbReference type="PANTHER" id="PTHR23117:SF13">
    <property type="entry name" value="GUANYLATE KINASE"/>
    <property type="match status" value="1"/>
</dbReference>
<accession>A0A8H3YHU9</accession>
<dbReference type="Proteomes" id="UP000620104">
    <property type="component" value="Unassembled WGS sequence"/>
</dbReference>
<evidence type="ECO:0000256" key="1">
    <source>
        <dbReference type="ARBA" id="ARBA00005790"/>
    </source>
</evidence>